<comment type="caution">
    <text evidence="1">The sequence shown here is derived from an EMBL/GenBank/DDBJ whole genome shotgun (WGS) entry which is preliminary data.</text>
</comment>
<gene>
    <name evidence="1" type="ORF">EUBIFOR_01080</name>
</gene>
<dbReference type="EMBL" id="ABYT01000062">
    <property type="protein sequence ID" value="EEC90339.1"/>
    <property type="molecule type" value="Genomic_DNA"/>
</dbReference>
<protein>
    <submittedName>
        <fullName evidence="1">Uncharacterized protein</fullName>
    </submittedName>
</protein>
<evidence type="ECO:0000313" key="1">
    <source>
        <dbReference type="EMBL" id="EEC90339.1"/>
    </source>
</evidence>
<organism evidence="1 2">
    <name type="scientific">Holdemanella biformis DSM 3989</name>
    <dbReference type="NCBI Taxonomy" id="518637"/>
    <lineage>
        <taxon>Bacteria</taxon>
        <taxon>Bacillati</taxon>
        <taxon>Bacillota</taxon>
        <taxon>Erysipelotrichia</taxon>
        <taxon>Erysipelotrichales</taxon>
        <taxon>Erysipelotrichaceae</taxon>
        <taxon>Holdemanella</taxon>
    </lineage>
</organism>
<evidence type="ECO:0000313" key="2">
    <source>
        <dbReference type="Proteomes" id="UP000004315"/>
    </source>
</evidence>
<keyword evidence="2" id="KW-1185">Reference proteome</keyword>
<name>B7CA59_9FIRM</name>
<dbReference type="AlphaFoldDB" id="B7CA59"/>
<proteinExistence type="predicted"/>
<dbReference type="Proteomes" id="UP000004315">
    <property type="component" value="Unassembled WGS sequence"/>
</dbReference>
<dbReference type="STRING" id="518637.EUBIFOR_01080"/>
<accession>B7CA59</accession>
<reference evidence="1 2" key="1">
    <citation type="submission" date="2008-11" db="EMBL/GenBank/DDBJ databases">
        <title>Draft genome sequence of Eubacterium biforme (DSM 3989).</title>
        <authorList>
            <person name="Sudarsanam P."/>
            <person name="Ley R."/>
            <person name="Guruge J."/>
            <person name="Turnbaugh P.J."/>
            <person name="Mahowald M."/>
            <person name="Liep D."/>
            <person name="Gordon J."/>
        </authorList>
    </citation>
    <scope>NUCLEOTIDE SEQUENCE [LARGE SCALE GENOMIC DNA]</scope>
    <source>
        <strain evidence="1 2">DSM 3989</strain>
    </source>
</reference>
<sequence>MKYQIWYYKKIGVHIDSKVTYTCPDAFIDSCFYKAITIGKNAFISKHVM</sequence>
<dbReference type="HOGENOM" id="CLU_3136490_0_0_9"/>